<keyword evidence="2" id="KW-0560">Oxidoreductase</keyword>
<sequence>MITEVARIDVRPGSEEAFEQAVVEAIPVFLDAAGCRGIALHRVVEHPRRYRLVVCWESVEHHTVTFRASDGFRQWRALAGPHFATPPEVEHTYTVLSG</sequence>
<proteinExistence type="predicted"/>
<gene>
    <name evidence="2" type="ORF">AB0H04_33430</name>
</gene>
<comment type="caution">
    <text evidence="2">The sequence shown here is derived from an EMBL/GenBank/DDBJ whole genome shotgun (WGS) entry which is preliminary data.</text>
</comment>
<dbReference type="PROSITE" id="PS51725">
    <property type="entry name" value="ABM"/>
    <property type="match status" value="1"/>
</dbReference>
<dbReference type="Pfam" id="PF03992">
    <property type="entry name" value="ABM"/>
    <property type="match status" value="1"/>
</dbReference>
<dbReference type="RefSeq" id="WP_356196140.1">
    <property type="nucleotide sequence ID" value="NZ_JBEXDP010000070.1"/>
</dbReference>
<dbReference type="EMBL" id="JBFAEG010000029">
    <property type="protein sequence ID" value="MEU5711703.1"/>
    <property type="molecule type" value="Genomic_DNA"/>
</dbReference>
<evidence type="ECO:0000259" key="1">
    <source>
        <dbReference type="PROSITE" id="PS51725"/>
    </source>
</evidence>
<dbReference type="InterPro" id="IPR007138">
    <property type="entry name" value="ABM_dom"/>
</dbReference>
<keyword evidence="2" id="KW-0503">Monooxygenase</keyword>
<feature type="domain" description="ABM" evidence="1">
    <location>
        <begin position="2"/>
        <end position="93"/>
    </location>
</feature>
<dbReference type="InterPro" id="IPR011008">
    <property type="entry name" value="Dimeric_a/b-barrel"/>
</dbReference>
<dbReference type="GO" id="GO:0004497">
    <property type="term" value="F:monooxygenase activity"/>
    <property type="evidence" value="ECO:0007669"/>
    <property type="project" value="UniProtKB-KW"/>
</dbReference>
<organism evidence="2 3">
    <name type="scientific">Streptomyces flaveolus</name>
    <dbReference type="NCBI Taxonomy" id="67297"/>
    <lineage>
        <taxon>Bacteria</taxon>
        <taxon>Bacillati</taxon>
        <taxon>Actinomycetota</taxon>
        <taxon>Actinomycetes</taxon>
        <taxon>Kitasatosporales</taxon>
        <taxon>Streptomycetaceae</taxon>
        <taxon>Streptomyces</taxon>
    </lineage>
</organism>
<dbReference type="Gene3D" id="3.30.70.100">
    <property type="match status" value="1"/>
</dbReference>
<evidence type="ECO:0000313" key="3">
    <source>
        <dbReference type="Proteomes" id="UP001551011"/>
    </source>
</evidence>
<name>A0ABV3AID4_9ACTN</name>
<accession>A0ABV3AID4</accession>
<keyword evidence="3" id="KW-1185">Reference proteome</keyword>
<dbReference type="Proteomes" id="UP001551011">
    <property type="component" value="Unassembled WGS sequence"/>
</dbReference>
<protein>
    <submittedName>
        <fullName evidence="2">Antibiotic biosynthesis monooxygenase family protein</fullName>
    </submittedName>
</protein>
<evidence type="ECO:0000313" key="2">
    <source>
        <dbReference type="EMBL" id="MEU5711703.1"/>
    </source>
</evidence>
<reference evidence="2 3" key="1">
    <citation type="submission" date="2024-06" db="EMBL/GenBank/DDBJ databases">
        <title>The Natural Products Discovery Center: Release of the First 8490 Sequenced Strains for Exploring Actinobacteria Biosynthetic Diversity.</title>
        <authorList>
            <person name="Kalkreuter E."/>
            <person name="Kautsar S.A."/>
            <person name="Yang D."/>
            <person name="Bader C.D."/>
            <person name="Teijaro C.N."/>
            <person name="Fluegel L."/>
            <person name="Davis C.M."/>
            <person name="Simpson J.R."/>
            <person name="Lauterbach L."/>
            <person name="Steele A.D."/>
            <person name="Gui C."/>
            <person name="Meng S."/>
            <person name="Li G."/>
            <person name="Viehrig K."/>
            <person name="Ye F."/>
            <person name="Su P."/>
            <person name="Kiefer A.F."/>
            <person name="Nichols A."/>
            <person name="Cepeda A.J."/>
            <person name="Yan W."/>
            <person name="Fan B."/>
            <person name="Jiang Y."/>
            <person name="Adhikari A."/>
            <person name="Zheng C.-J."/>
            <person name="Schuster L."/>
            <person name="Cowan T.M."/>
            <person name="Smanski M.J."/>
            <person name="Chevrette M.G."/>
            <person name="De Carvalho L.P.S."/>
            <person name="Shen B."/>
        </authorList>
    </citation>
    <scope>NUCLEOTIDE SEQUENCE [LARGE SCALE GENOMIC DNA]</scope>
    <source>
        <strain evidence="2 3">NPDC020594</strain>
    </source>
</reference>
<dbReference type="SUPFAM" id="SSF54909">
    <property type="entry name" value="Dimeric alpha+beta barrel"/>
    <property type="match status" value="1"/>
</dbReference>